<feature type="non-terminal residue" evidence="1">
    <location>
        <position position="101"/>
    </location>
</feature>
<dbReference type="AlphaFoldDB" id="A0A180FYJ2"/>
<dbReference type="STRING" id="630390.A0A180FYJ2"/>
<dbReference type="OrthoDB" id="683240at2759"/>
<dbReference type="EMBL" id="ADAS02004128">
    <property type="protein sequence ID" value="OAV85476.1"/>
    <property type="molecule type" value="Genomic_DNA"/>
</dbReference>
<dbReference type="VEuPathDB" id="FungiDB:PTTG_30494"/>
<organism evidence="1">
    <name type="scientific">Puccinia triticina (isolate 1-1 / race 1 (BBBD))</name>
    <name type="common">Brown leaf rust fungus</name>
    <dbReference type="NCBI Taxonomy" id="630390"/>
    <lineage>
        <taxon>Eukaryota</taxon>
        <taxon>Fungi</taxon>
        <taxon>Dikarya</taxon>
        <taxon>Basidiomycota</taxon>
        <taxon>Pucciniomycotina</taxon>
        <taxon>Pucciniomycetes</taxon>
        <taxon>Pucciniales</taxon>
        <taxon>Pucciniaceae</taxon>
        <taxon>Puccinia</taxon>
    </lineage>
</organism>
<protein>
    <submittedName>
        <fullName evidence="1 2">Uncharacterized protein</fullName>
    </submittedName>
</protein>
<evidence type="ECO:0000313" key="3">
    <source>
        <dbReference type="Proteomes" id="UP000005240"/>
    </source>
</evidence>
<reference evidence="1" key="2">
    <citation type="submission" date="2016-05" db="EMBL/GenBank/DDBJ databases">
        <title>Comparative analysis highlights variable genome content of wheat rusts and divergence of the mating loci.</title>
        <authorList>
            <person name="Cuomo C.A."/>
            <person name="Bakkeren G."/>
            <person name="Szabo L."/>
            <person name="Khalil H."/>
            <person name="Joly D."/>
            <person name="Goldberg J."/>
            <person name="Young S."/>
            <person name="Zeng Q."/>
            <person name="Fellers J."/>
        </authorList>
    </citation>
    <scope>NUCLEOTIDE SEQUENCE [LARGE SCALE GENOMIC DNA]</scope>
    <source>
        <strain evidence="1">1-1 BBBD Race 1</strain>
    </source>
</reference>
<name>A0A180FYJ2_PUCT1</name>
<sequence length="101" mass="10540">MAIKNGQDWWNDSPGAVCKVKVMSTVDKVSKLYSPETPPVFCARSVGVEALKELPSLKAVMIGSAGGSTKGATQAGPWAALANYKAARIETLGSLESDSVL</sequence>
<reference evidence="2" key="4">
    <citation type="submission" date="2025-05" db="UniProtKB">
        <authorList>
            <consortium name="EnsemblFungi"/>
        </authorList>
    </citation>
    <scope>IDENTIFICATION</scope>
    <source>
        <strain evidence="2">isolate 1-1 / race 1 (BBBD)</strain>
    </source>
</reference>
<gene>
    <name evidence="1" type="ORF">PTTG_30494</name>
</gene>
<evidence type="ECO:0000313" key="2">
    <source>
        <dbReference type="EnsemblFungi" id="PTTG_30494-t43_1-p1"/>
    </source>
</evidence>
<reference evidence="2 3" key="3">
    <citation type="journal article" date="2017" name="G3 (Bethesda)">
        <title>Comparative analysis highlights variable genome content of wheat rusts and divergence of the mating loci.</title>
        <authorList>
            <person name="Cuomo C.A."/>
            <person name="Bakkeren G."/>
            <person name="Khalil H.B."/>
            <person name="Panwar V."/>
            <person name="Joly D."/>
            <person name="Linning R."/>
            <person name="Sakthikumar S."/>
            <person name="Song X."/>
            <person name="Adiconis X."/>
            <person name="Fan L."/>
            <person name="Goldberg J.M."/>
            <person name="Levin J.Z."/>
            <person name="Young S."/>
            <person name="Zeng Q."/>
            <person name="Anikster Y."/>
            <person name="Bruce M."/>
            <person name="Wang M."/>
            <person name="Yin C."/>
            <person name="McCallum B."/>
            <person name="Szabo L.J."/>
            <person name="Hulbert S."/>
            <person name="Chen X."/>
            <person name="Fellers J.P."/>
        </authorList>
    </citation>
    <scope>NUCLEOTIDE SEQUENCE</scope>
    <source>
        <strain evidence="2">isolate 1-1 / race 1 (BBBD)</strain>
        <strain evidence="3">Isolate 1-1 / race 1 (BBBD)</strain>
    </source>
</reference>
<dbReference type="EnsemblFungi" id="PTTG_30494-t43_1">
    <property type="protein sequence ID" value="PTTG_30494-t43_1-p1"/>
    <property type="gene ID" value="PTTG_30494"/>
</dbReference>
<keyword evidence="3" id="KW-1185">Reference proteome</keyword>
<proteinExistence type="predicted"/>
<reference evidence="1" key="1">
    <citation type="submission" date="2009-11" db="EMBL/GenBank/DDBJ databases">
        <authorList>
            <consortium name="The Broad Institute Genome Sequencing Platform"/>
            <person name="Ward D."/>
            <person name="Feldgarden M."/>
            <person name="Earl A."/>
            <person name="Young S.K."/>
            <person name="Zeng Q."/>
            <person name="Koehrsen M."/>
            <person name="Alvarado L."/>
            <person name="Berlin A."/>
            <person name="Bochicchio J."/>
            <person name="Borenstein D."/>
            <person name="Chapman S.B."/>
            <person name="Chen Z."/>
            <person name="Engels R."/>
            <person name="Freedman E."/>
            <person name="Gellesch M."/>
            <person name="Goldberg J."/>
            <person name="Griggs A."/>
            <person name="Gujja S."/>
            <person name="Heilman E."/>
            <person name="Heiman D."/>
            <person name="Hepburn T."/>
            <person name="Howarth C."/>
            <person name="Jen D."/>
            <person name="Larson L."/>
            <person name="Lewis B."/>
            <person name="Mehta T."/>
            <person name="Park D."/>
            <person name="Pearson M."/>
            <person name="Roberts A."/>
            <person name="Saif S."/>
            <person name="Shea T."/>
            <person name="Shenoy N."/>
            <person name="Sisk P."/>
            <person name="Stolte C."/>
            <person name="Sykes S."/>
            <person name="Thomson T."/>
            <person name="Walk T."/>
            <person name="White J."/>
            <person name="Yandava C."/>
            <person name="Izard J."/>
            <person name="Baranova O.V."/>
            <person name="Blanton J.M."/>
            <person name="Tanner A.C."/>
            <person name="Dewhirst F.E."/>
            <person name="Haas B."/>
            <person name="Nusbaum C."/>
            <person name="Birren B."/>
        </authorList>
    </citation>
    <scope>NUCLEOTIDE SEQUENCE [LARGE SCALE GENOMIC DNA]</scope>
    <source>
        <strain evidence="1">1-1 BBBD Race 1</strain>
    </source>
</reference>
<accession>A0A180FYJ2</accession>
<dbReference type="Proteomes" id="UP000005240">
    <property type="component" value="Unassembled WGS sequence"/>
</dbReference>
<evidence type="ECO:0000313" key="1">
    <source>
        <dbReference type="EMBL" id="OAV85476.1"/>
    </source>
</evidence>